<feature type="non-terminal residue" evidence="1">
    <location>
        <position position="40"/>
    </location>
</feature>
<proteinExistence type="predicted"/>
<dbReference type="AlphaFoldDB" id="A0A9N9KCV7"/>
<feature type="non-terminal residue" evidence="1">
    <location>
        <position position="1"/>
    </location>
</feature>
<sequence length="40" mass="4638">LKNSPLRQEIRNVEDTETILQAWDNDKSDKNILLELAKAD</sequence>
<evidence type="ECO:0000313" key="2">
    <source>
        <dbReference type="Proteomes" id="UP000789759"/>
    </source>
</evidence>
<accession>A0A9N9KCV7</accession>
<gene>
    <name evidence="1" type="ORF">CPELLU_LOCUS19829</name>
</gene>
<dbReference type="EMBL" id="CAJVQA010051849">
    <property type="protein sequence ID" value="CAG8822543.1"/>
    <property type="molecule type" value="Genomic_DNA"/>
</dbReference>
<name>A0A9N9KCV7_9GLOM</name>
<evidence type="ECO:0000313" key="1">
    <source>
        <dbReference type="EMBL" id="CAG8822543.1"/>
    </source>
</evidence>
<comment type="caution">
    <text evidence="1">The sequence shown here is derived from an EMBL/GenBank/DDBJ whole genome shotgun (WGS) entry which is preliminary data.</text>
</comment>
<dbReference type="Proteomes" id="UP000789759">
    <property type="component" value="Unassembled WGS sequence"/>
</dbReference>
<organism evidence="1 2">
    <name type="scientific">Cetraspora pellucida</name>
    <dbReference type="NCBI Taxonomy" id="1433469"/>
    <lineage>
        <taxon>Eukaryota</taxon>
        <taxon>Fungi</taxon>
        <taxon>Fungi incertae sedis</taxon>
        <taxon>Mucoromycota</taxon>
        <taxon>Glomeromycotina</taxon>
        <taxon>Glomeromycetes</taxon>
        <taxon>Diversisporales</taxon>
        <taxon>Gigasporaceae</taxon>
        <taxon>Cetraspora</taxon>
    </lineage>
</organism>
<protein>
    <submittedName>
        <fullName evidence="1">8523_t:CDS:1</fullName>
    </submittedName>
</protein>
<keyword evidence="2" id="KW-1185">Reference proteome</keyword>
<reference evidence="1" key="1">
    <citation type="submission" date="2021-06" db="EMBL/GenBank/DDBJ databases">
        <authorList>
            <person name="Kallberg Y."/>
            <person name="Tangrot J."/>
            <person name="Rosling A."/>
        </authorList>
    </citation>
    <scope>NUCLEOTIDE SEQUENCE</scope>
    <source>
        <strain evidence="1">FL966</strain>
    </source>
</reference>